<dbReference type="InterPro" id="IPR023772">
    <property type="entry name" value="DNA-bd_HTH_TetR-type_CS"/>
</dbReference>
<evidence type="ECO:0000313" key="7">
    <source>
        <dbReference type="Proteomes" id="UP000763557"/>
    </source>
</evidence>
<dbReference type="InterPro" id="IPR009057">
    <property type="entry name" value="Homeodomain-like_sf"/>
</dbReference>
<dbReference type="EMBL" id="JAAATY010000006">
    <property type="protein sequence ID" value="NRN65338.1"/>
    <property type="molecule type" value="Genomic_DNA"/>
</dbReference>
<dbReference type="SUPFAM" id="SSF46689">
    <property type="entry name" value="Homeodomain-like"/>
    <property type="match status" value="1"/>
</dbReference>
<dbReference type="Proteomes" id="UP000763557">
    <property type="component" value="Unassembled WGS sequence"/>
</dbReference>
<evidence type="ECO:0000256" key="4">
    <source>
        <dbReference type="PROSITE-ProRule" id="PRU00335"/>
    </source>
</evidence>
<evidence type="ECO:0000256" key="3">
    <source>
        <dbReference type="ARBA" id="ARBA00023163"/>
    </source>
</evidence>
<keyword evidence="2 4" id="KW-0238">DNA-binding</keyword>
<sequence length="222" mass="23963">MSSTDKSQAVTCCRTLAGMDKPGLRERKKQRTREALIDAAHELFCTNGYEATTIDQIAEAVEVSSRTFFRYFTSKEDVALSLADEQVTAILDAFAAQPADMPVLTAMRTAAVQVVRSSETQARFHSLQNLISASPALTAARIERGTARFDTLARLVGARMGVDPAQDPRPYLVASVALCAVPTAIDAWRAAGHQAPESELIRQAFDLLSTGLDYPATPTGSQ</sequence>
<organism evidence="6 7">
    <name type="scientific">Kibdelosporangium persicum</name>
    <dbReference type="NCBI Taxonomy" id="2698649"/>
    <lineage>
        <taxon>Bacteria</taxon>
        <taxon>Bacillati</taxon>
        <taxon>Actinomycetota</taxon>
        <taxon>Actinomycetes</taxon>
        <taxon>Pseudonocardiales</taxon>
        <taxon>Pseudonocardiaceae</taxon>
        <taxon>Kibdelosporangium</taxon>
    </lineage>
</organism>
<keyword evidence="7" id="KW-1185">Reference proteome</keyword>
<dbReference type="PANTHER" id="PTHR30055:SF238">
    <property type="entry name" value="MYCOFACTOCIN BIOSYNTHESIS TRANSCRIPTIONAL REGULATOR MFTR-RELATED"/>
    <property type="match status" value="1"/>
</dbReference>
<reference evidence="6 7" key="1">
    <citation type="submission" date="2020-01" db="EMBL/GenBank/DDBJ databases">
        <title>Kibdelosporangium persica a novel Actinomycetes from a hot desert in Iran.</title>
        <authorList>
            <person name="Safaei N."/>
            <person name="Zaburannyi N."/>
            <person name="Mueller R."/>
            <person name="Wink J."/>
        </authorList>
    </citation>
    <scope>NUCLEOTIDE SEQUENCE [LARGE SCALE GENOMIC DNA]</scope>
    <source>
        <strain evidence="6 7">4NS15</strain>
    </source>
</reference>
<evidence type="ECO:0000259" key="5">
    <source>
        <dbReference type="PROSITE" id="PS50977"/>
    </source>
</evidence>
<protein>
    <submittedName>
        <fullName evidence="6">Mycofactocin biosynthesis transcriptional regulator MftR</fullName>
    </submittedName>
</protein>
<dbReference type="PROSITE" id="PS50977">
    <property type="entry name" value="HTH_TETR_2"/>
    <property type="match status" value="1"/>
</dbReference>
<dbReference type="Pfam" id="PF00440">
    <property type="entry name" value="TetR_N"/>
    <property type="match status" value="1"/>
</dbReference>
<accession>A0ABX2F394</accession>
<dbReference type="Gene3D" id="1.10.357.10">
    <property type="entry name" value="Tetracycline Repressor, domain 2"/>
    <property type="match status" value="1"/>
</dbReference>
<dbReference type="PANTHER" id="PTHR30055">
    <property type="entry name" value="HTH-TYPE TRANSCRIPTIONAL REGULATOR RUTR"/>
    <property type="match status" value="1"/>
</dbReference>
<comment type="caution">
    <text evidence="6">The sequence shown here is derived from an EMBL/GenBank/DDBJ whole genome shotgun (WGS) entry which is preliminary data.</text>
</comment>
<keyword evidence="3" id="KW-0804">Transcription</keyword>
<evidence type="ECO:0000313" key="6">
    <source>
        <dbReference type="EMBL" id="NRN65338.1"/>
    </source>
</evidence>
<proteinExistence type="predicted"/>
<gene>
    <name evidence="6" type="ORF">GC106_25490</name>
</gene>
<dbReference type="InterPro" id="IPR041347">
    <property type="entry name" value="MftR_C"/>
</dbReference>
<evidence type="ECO:0000256" key="2">
    <source>
        <dbReference type="ARBA" id="ARBA00023125"/>
    </source>
</evidence>
<evidence type="ECO:0000256" key="1">
    <source>
        <dbReference type="ARBA" id="ARBA00023015"/>
    </source>
</evidence>
<dbReference type="InterPro" id="IPR050109">
    <property type="entry name" value="HTH-type_TetR-like_transc_reg"/>
</dbReference>
<feature type="DNA-binding region" description="H-T-H motif" evidence="4">
    <location>
        <begin position="53"/>
        <end position="72"/>
    </location>
</feature>
<feature type="domain" description="HTH tetR-type" evidence="5">
    <location>
        <begin position="30"/>
        <end position="90"/>
    </location>
</feature>
<dbReference type="Gene3D" id="1.10.10.60">
    <property type="entry name" value="Homeodomain-like"/>
    <property type="match status" value="1"/>
</dbReference>
<dbReference type="PROSITE" id="PS01081">
    <property type="entry name" value="HTH_TETR_1"/>
    <property type="match status" value="1"/>
</dbReference>
<keyword evidence="1" id="KW-0805">Transcription regulation</keyword>
<dbReference type="InterPro" id="IPR001647">
    <property type="entry name" value="HTH_TetR"/>
</dbReference>
<dbReference type="Pfam" id="PF17754">
    <property type="entry name" value="TetR_C_14"/>
    <property type="match status" value="1"/>
</dbReference>
<dbReference type="PRINTS" id="PR00455">
    <property type="entry name" value="HTHTETR"/>
</dbReference>
<name>A0ABX2F394_9PSEU</name>